<evidence type="ECO:0000313" key="3">
    <source>
        <dbReference type="Proteomes" id="UP000239388"/>
    </source>
</evidence>
<evidence type="ECO:0000256" key="1">
    <source>
        <dbReference type="SAM" id="SignalP"/>
    </source>
</evidence>
<keyword evidence="1" id="KW-0732">Signal</keyword>
<reference evidence="2 3" key="1">
    <citation type="submission" date="2018-02" db="EMBL/GenBank/DDBJ databases">
        <title>Comparative genomes isolates from brazilian mangrove.</title>
        <authorList>
            <person name="Araujo J.E."/>
            <person name="Taketani R.G."/>
            <person name="Silva M.C.P."/>
            <person name="Loureco M.V."/>
            <person name="Andreote F.D."/>
        </authorList>
    </citation>
    <scope>NUCLEOTIDE SEQUENCE [LARGE SCALE GENOMIC DNA]</scope>
    <source>
        <strain evidence="2 3">NAP PRIS-MGV</strain>
    </source>
</reference>
<sequence length="292" mass="33089">MRTSSTLLTLTLLFIVSDAMRAEPLVVVEAVLVEEEKLGLGDFMEGKPAAEQDDADKIRERQSTMIRQSLLPMAAFELSFLKRTCDPSEEQLKKAETIARDQLDKYSTNWKEQGNKDEQRQIAFAINNGARIQAQAIQPAAIAKIVSNLYDPMTNSLRSEFEGLLDESQQTAYQKELKTRDEYEQKAIIDFLLVILDDKLNLTEKQSEKIADGMRARWGEGWVPPLSLMANFGEYFPPIPDAAIIPHLETGQIDVWRSARIVRFSSYNQHKNSFFPNEFDLDQPAPATGSEK</sequence>
<comment type="caution">
    <text evidence="2">The sequence shown here is derived from an EMBL/GenBank/DDBJ whole genome shotgun (WGS) entry which is preliminary data.</text>
</comment>
<organism evidence="2 3">
    <name type="scientific">Blastopirellula marina</name>
    <dbReference type="NCBI Taxonomy" id="124"/>
    <lineage>
        <taxon>Bacteria</taxon>
        <taxon>Pseudomonadati</taxon>
        <taxon>Planctomycetota</taxon>
        <taxon>Planctomycetia</taxon>
        <taxon>Pirellulales</taxon>
        <taxon>Pirellulaceae</taxon>
        <taxon>Blastopirellula</taxon>
    </lineage>
</organism>
<gene>
    <name evidence="2" type="ORF">C5Y98_22965</name>
</gene>
<feature type="chain" id="PRO_5015733624" description="DUF3347 domain-containing protein" evidence="1">
    <location>
        <begin position="22"/>
        <end position="292"/>
    </location>
</feature>
<dbReference type="AlphaFoldDB" id="A0A2S8FAA0"/>
<protein>
    <recommendedName>
        <fullName evidence="4">DUF3347 domain-containing protein</fullName>
    </recommendedName>
</protein>
<accession>A0A2S8FAA0</accession>
<feature type="signal peptide" evidence="1">
    <location>
        <begin position="1"/>
        <end position="21"/>
    </location>
</feature>
<proteinExistence type="predicted"/>
<evidence type="ECO:0000313" key="2">
    <source>
        <dbReference type="EMBL" id="PQO29069.1"/>
    </source>
</evidence>
<dbReference type="Proteomes" id="UP000239388">
    <property type="component" value="Unassembled WGS sequence"/>
</dbReference>
<evidence type="ECO:0008006" key="4">
    <source>
        <dbReference type="Google" id="ProtNLM"/>
    </source>
</evidence>
<dbReference type="RefSeq" id="WP_105357787.1">
    <property type="nucleotide sequence ID" value="NZ_PUIB01000023.1"/>
</dbReference>
<dbReference type="EMBL" id="PUIB01000023">
    <property type="protein sequence ID" value="PQO29069.1"/>
    <property type="molecule type" value="Genomic_DNA"/>
</dbReference>
<name>A0A2S8FAA0_9BACT</name>